<dbReference type="InterPro" id="IPR002181">
    <property type="entry name" value="Fibrinogen_a/b/g_C_dom"/>
</dbReference>
<dbReference type="Gene3D" id="3.90.215.10">
    <property type="entry name" value="Gamma Fibrinogen, chain A, domain 1"/>
    <property type="match status" value="1"/>
</dbReference>
<organism evidence="3 4">
    <name type="scientific">Drosophila pseudoobscura pseudoobscura</name>
    <name type="common">Fruit fly</name>
    <dbReference type="NCBI Taxonomy" id="46245"/>
    <lineage>
        <taxon>Eukaryota</taxon>
        <taxon>Metazoa</taxon>
        <taxon>Ecdysozoa</taxon>
        <taxon>Arthropoda</taxon>
        <taxon>Hexapoda</taxon>
        <taxon>Insecta</taxon>
        <taxon>Pterygota</taxon>
        <taxon>Neoptera</taxon>
        <taxon>Endopterygota</taxon>
        <taxon>Diptera</taxon>
        <taxon>Brachycera</taxon>
        <taxon>Muscomorpha</taxon>
        <taxon>Ephydroidea</taxon>
        <taxon>Drosophilidae</taxon>
        <taxon>Drosophila</taxon>
        <taxon>Sophophora</taxon>
    </lineage>
</organism>
<sequence length="178" mass="20562">MVIQRRIDGSTDFNRTWNDYKLGFGNLRDNFFLGLEKIHLMTKNQPHELFIQLQDIKGTTSFAHYKDFKIGSEKEAYKLKSVGKYSGTAGDSLTEHHLNMKFSTLDRDNDIDENRYCADDLGGGWWFRDCADSSLNGKYYADGKSAPSKHDGILWVSWQLYDSLTRTQMMIRPTSYCS</sequence>
<dbReference type="CDD" id="cd00087">
    <property type="entry name" value="FReD"/>
    <property type="match status" value="1"/>
</dbReference>
<dbReference type="PANTHER" id="PTHR19143:SF327">
    <property type="entry name" value="FI21813P1-RELATED"/>
    <property type="match status" value="1"/>
</dbReference>
<protein>
    <submittedName>
        <fullName evidence="4">Ficolin-1</fullName>
    </submittedName>
</protein>
<dbReference type="RefSeq" id="XP_002132639.3">
    <property type="nucleotide sequence ID" value="XM_002132603.3"/>
</dbReference>
<dbReference type="Proteomes" id="UP000001819">
    <property type="component" value="Chromosome 4"/>
</dbReference>
<dbReference type="KEGG" id="dpo:6902906"/>
<dbReference type="InterPro" id="IPR020837">
    <property type="entry name" value="Fibrinogen_CS"/>
</dbReference>
<dbReference type="GO" id="GO:0005615">
    <property type="term" value="C:extracellular space"/>
    <property type="evidence" value="ECO:0007669"/>
    <property type="project" value="TreeGrafter"/>
</dbReference>
<dbReference type="PROSITE" id="PS51406">
    <property type="entry name" value="FIBRINOGEN_C_2"/>
    <property type="match status" value="1"/>
</dbReference>
<dbReference type="PANTHER" id="PTHR19143">
    <property type="entry name" value="FIBRINOGEN/TENASCIN/ANGIOPOEITIN"/>
    <property type="match status" value="1"/>
</dbReference>
<feature type="domain" description="Fibrinogen C-terminal" evidence="2">
    <location>
        <begin position="1"/>
        <end position="175"/>
    </location>
</feature>
<dbReference type="InParanoid" id="A0A6I8UXF1"/>
<dbReference type="SMART" id="SM00186">
    <property type="entry name" value="FBG"/>
    <property type="match status" value="1"/>
</dbReference>
<keyword evidence="3" id="KW-1185">Reference proteome</keyword>
<dbReference type="InterPro" id="IPR036056">
    <property type="entry name" value="Fibrinogen-like_C"/>
</dbReference>
<name>A0A6I8UXF1_DROPS</name>
<evidence type="ECO:0000313" key="3">
    <source>
        <dbReference type="Proteomes" id="UP000001819"/>
    </source>
</evidence>
<gene>
    <name evidence="4" type="primary">LOC6902906</name>
</gene>
<accession>A0A6I8UXF1</accession>
<keyword evidence="1" id="KW-1015">Disulfide bond</keyword>
<dbReference type="InterPro" id="IPR050373">
    <property type="entry name" value="Fibrinogen_C-term_domain"/>
</dbReference>
<dbReference type="Pfam" id="PF00147">
    <property type="entry name" value="Fibrinogen_C"/>
    <property type="match status" value="1"/>
</dbReference>
<evidence type="ECO:0000259" key="2">
    <source>
        <dbReference type="PROSITE" id="PS51406"/>
    </source>
</evidence>
<dbReference type="InterPro" id="IPR014716">
    <property type="entry name" value="Fibrinogen_a/b/g_C_1"/>
</dbReference>
<dbReference type="SUPFAM" id="SSF56496">
    <property type="entry name" value="Fibrinogen C-terminal domain-like"/>
    <property type="match status" value="1"/>
</dbReference>
<evidence type="ECO:0000256" key="1">
    <source>
        <dbReference type="ARBA" id="ARBA00023157"/>
    </source>
</evidence>
<reference evidence="4" key="1">
    <citation type="submission" date="2025-08" db="UniProtKB">
        <authorList>
            <consortium name="RefSeq"/>
        </authorList>
    </citation>
    <scope>IDENTIFICATION</scope>
    <source>
        <strain evidence="4">MV-25-SWS-2005</strain>
        <tissue evidence="4">Whole body</tissue>
    </source>
</reference>
<dbReference type="AlphaFoldDB" id="A0A6I8UXF1"/>
<dbReference type="PROSITE" id="PS00514">
    <property type="entry name" value="FIBRINOGEN_C_1"/>
    <property type="match status" value="1"/>
</dbReference>
<proteinExistence type="predicted"/>
<evidence type="ECO:0000313" key="4">
    <source>
        <dbReference type="RefSeq" id="XP_002132639.3"/>
    </source>
</evidence>